<reference evidence="1" key="1">
    <citation type="journal article" name="BMC Genomics">
        <title>Long-read sequencing and de novo genome assembly of marine medaka (Oryzias melastigma).</title>
        <authorList>
            <person name="Liang P."/>
            <person name="Saqib H.S.A."/>
            <person name="Ni X."/>
            <person name="Shen Y."/>
        </authorList>
    </citation>
    <scope>NUCLEOTIDE SEQUENCE</scope>
    <source>
        <strain evidence="1">Bigg-433</strain>
    </source>
</reference>
<gene>
    <name evidence="1" type="ORF">FQA47_010319</name>
</gene>
<evidence type="ECO:0000313" key="1">
    <source>
        <dbReference type="EMBL" id="KAF6722775.1"/>
    </source>
</evidence>
<name>A0A834C953_ORYME</name>
<accession>A0A834C953</accession>
<dbReference type="Proteomes" id="UP000646548">
    <property type="component" value="Unassembled WGS sequence"/>
</dbReference>
<organism evidence="1 2">
    <name type="scientific">Oryzias melastigma</name>
    <name type="common">Marine medaka</name>
    <dbReference type="NCBI Taxonomy" id="30732"/>
    <lineage>
        <taxon>Eukaryota</taxon>
        <taxon>Metazoa</taxon>
        <taxon>Chordata</taxon>
        <taxon>Craniata</taxon>
        <taxon>Vertebrata</taxon>
        <taxon>Euteleostomi</taxon>
        <taxon>Actinopterygii</taxon>
        <taxon>Neopterygii</taxon>
        <taxon>Teleostei</taxon>
        <taxon>Neoteleostei</taxon>
        <taxon>Acanthomorphata</taxon>
        <taxon>Ovalentaria</taxon>
        <taxon>Atherinomorphae</taxon>
        <taxon>Beloniformes</taxon>
        <taxon>Adrianichthyidae</taxon>
        <taxon>Oryziinae</taxon>
        <taxon>Oryzias</taxon>
    </lineage>
</organism>
<dbReference type="AlphaFoldDB" id="A0A834C953"/>
<protein>
    <submittedName>
        <fullName evidence="1">Uncharacterized protein</fullName>
    </submittedName>
</protein>
<proteinExistence type="predicted"/>
<evidence type="ECO:0000313" key="2">
    <source>
        <dbReference type="Proteomes" id="UP000646548"/>
    </source>
</evidence>
<sequence>MNPWLRPEPTQLLQGILALSILRNCGPLSLPHFPEQHCHPAPIPTSPRALKVAYAVGALAKATCDCMFKPNASETNVAAEKVLQMAAGRFMRMDLQKMMEKRHVCGPAVNKASVSAVHTYPIRRSLAHSLPALFLISTMQTVSSEPAKMRLLEALLVRVEQAKKKESIR</sequence>
<dbReference type="EMBL" id="WKFB01000448">
    <property type="protein sequence ID" value="KAF6722775.1"/>
    <property type="molecule type" value="Genomic_DNA"/>
</dbReference>
<comment type="caution">
    <text evidence="1">The sequence shown here is derived from an EMBL/GenBank/DDBJ whole genome shotgun (WGS) entry which is preliminary data.</text>
</comment>